<evidence type="ECO:0008006" key="4">
    <source>
        <dbReference type="Google" id="ProtNLM"/>
    </source>
</evidence>
<reference evidence="3" key="1">
    <citation type="journal article" date="2013" name="Nature">
        <title>Draft genome of the wheat A-genome progenitor Triticum urartu.</title>
        <authorList>
            <person name="Ling H.Q."/>
            <person name="Zhao S."/>
            <person name="Liu D."/>
            <person name="Wang J."/>
            <person name="Sun H."/>
            <person name="Zhang C."/>
            <person name="Fan H."/>
            <person name="Li D."/>
            <person name="Dong L."/>
            <person name="Tao Y."/>
            <person name="Gao C."/>
            <person name="Wu H."/>
            <person name="Li Y."/>
            <person name="Cui Y."/>
            <person name="Guo X."/>
            <person name="Zheng S."/>
            <person name="Wang B."/>
            <person name="Yu K."/>
            <person name="Liang Q."/>
            <person name="Yang W."/>
            <person name="Lou X."/>
            <person name="Chen J."/>
            <person name="Feng M."/>
            <person name="Jian J."/>
            <person name="Zhang X."/>
            <person name="Luo G."/>
            <person name="Jiang Y."/>
            <person name="Liu J."/>
            <person name="Wang Z."/>
            <person name="Sha Y."/>
            <person name="Zhang B."/>
            <person name="Wu H."/>
            <person name="Tang D."/>
            <person name="Shen Q."/>
            <person name="Xue P."/>
            <person name="Zou S."/>
            <person name="Wang X."/>
            <person name="Liu X."/>
            <person name="Wang F."/>
            <person name="Yang Y."/>
            <person name="An X."/>
            <person name="Dong Z."/>
            <person name="Zhang K."/>
            <person name="Zhang X."/>
            <person name="Luo M.C."/>
            <person name="Dvorak J."/>
            <person name="Tong Y."/>
            <person name="Wang J."/>
            <person name="Yang H."/>
            <person name="Li Z."/>
            <person name="Wang D."/>
            <person name="Zhang A."/>
            <person name="Wang J."/>
        </authorList>
    </citation>
    <scope>NUCLEOTIDE SEQUENCE</scope>
    <source>
        <strain evidence="3">cv. G1812</strain>
    </source>
</reference>
<name>A0A8R7QXN1_TRIUA</name>
<sequence length="90" mass="9339">MSRMLLSSASTVCLLVIDASSQIMSDAAWSSLAVPLCFVNPQISPSSILNGILNLECAVLPPGIMEAATPEVAVATAIMPCPRIVAKRAL</sequence>
<keyword evidence="3" id="KW-1185">Reference proteome</keyword>
<organism evidence="2 3">
    <name type="scientific">Triticum urartu</name>
    <name type="common">Red wild einkorn</name>
    <name type="synonym">Crithodium urartu</name>
    <dbReference type="NCBI Taxonomy" id="4572"/>
    <lineage>
        <taxon>Eukaryota</taxon>
        <taxon>Viridiplantae</taxon>
        <taxon>Streptophyta</taxon>
        <taxon>Embryophyta</taxon>
        <taxon>Tracheophyta</taxon>
        <taxon>Spermatophyta</taxon>
        <taxon>Magnoliopsida</taxon>
        <taxon>Liliopsida</taxon>
        <taxon>Poales</taxon>
        <taxon>Poaceae</taxon>
        <taxon>BOP clade</taxon>
        <taxon>Pooideae</taxon>
        <taxon>Triticodae</taxon>
        <taxon>Triticeae</taxon>
        <taxon>Triticinae</taxon>
        <taxon>Triticum</taxon>
    </lineage>
</organism>
<reference evidence="2" key="2">
    <citation type="submission" date="2018-03" db="EMBL/GenBank/DDBJ databases">
        <title>The Triticum urartu genome reveals the dynamic nature of wheat genome evolution.</title>
        <authorList>
            <person name="Ling H."/>
            <person name="Ma B."/>
            <person name="Shi X."/>
            <person name="Liu H."/>
            <person name="Dong L."/>
            <person name="Sun H."/>
            <person name="Cao Y."/>
            <person name="Gao Q."/>
            <person name="Zheng S."/>
            <person name="Li Y."/>
            <person name="Yu Y."/>
            <person name="Du H."/>
            <person name="Qi M."/>
            <person name="Li Y."/>
            <person name="Yu H."/>
            <person name="Cui Y."/>
            <person name="Wang N."/>
            <person name="Chen C."/>
            <person name="Wu H."/>
            <person name="Zhao Y."/>
            <person name="Zhang J."/>
            <person name="Li Y."/>
            <person name="Zhou W."/>
            <person name="Zhang B."/>
            <person name="Hu W."/>
            <person name="Eijk M."/>
            <person name="Tang J."/>
            <person name="Witsenboer H."/>
            <person name="Zhao S."/>
            <person name="Li Z."/>
            <person name="Zhang A."/>
            <person name="Wang D."/>
            <person name="Liang C."/>
        </authorList>
    </citation>
    <scope>NUCLEOTIDE SEQUENCE [LARGE SCALE GENOMIC DNA]</scope>
    <source>
        <strain evidence="2">cv. G1812</strain>
    </source>
</reference>
<dbReference type="AlphaFoldDB" id="A0A8R7QXN1"/>
<reference evidence="2" key="3">
    <citation type="submission" date="2022-06" db="UniProtKB">
        <authorList>
            <consortium name="EnsemblPlants"/>
        </authorList>
    </citation>
    <scope>IDENTIFICATION</scope>
</reference>
<evidence type="ECO:0000313" key="2">
    <source>
        <dbReference type="EnsemblPlants" id="TuG1812G0700000633.01.T01.cds372285"/>
    </source>
</evidence>
<evidence type="ECO:0000256" key="1">
    <source>
        <dbReference type="SAM" id="SignalP"/>
    </source>
</evidence>
<keyword evidence="1" id="KW-0732">Signal</keyword>
<dbReference type="EnsemblPlants" id="TuG1812G0700000633.01.T01">
    <property type="protein sequence ID" value="TuG1812G0700000633.01.T01.cds372285"/>
    <property type="gene ID" value="TuG1812G0700000633.01"/>
</dbReference>
<evidence type="ECO:0000313" key="3">
    <source>
        <dbReference type="Proteomes" id="UP000015106"/>
    </source>
</evidence>
<dbReference type="Gramene" id="TuG1812G0700000633.01.T01">
    <property type="protein sequence ID" value="TuG1812G0700000633.01.T01.cds372285"/>
    <property type="gene ID" value="TuG1812G0700000633.01"/>
</dbReference>
<feature type="chain" id="PRO_5035718101" description="Secreted protein" evidence="1">
    <location>
        <begin position="22"/>
        <end position="90"/>
    </location>
</feature>
<proteinExistence type="predicted"/>
<protein>
    <recommendedName>
        <fullName evidence="4">Secreted protein</fullName>
    </recommendedName>
</protein>
<dbReference type="Proteomes" id="UP000015106">
    <property type="component" value="Chromosome 7"/>
</dbReference>
<feature type="signal peptide" evidence="1">
    <location>
        <begin position="1"/>
        <end position="21"/>
    </location>
</feature>
<accession>A0A8R7QXN1</accession>